<reference evidence="1 2" key="1">
    <citation type="submission" date="2015-06" db="EMBL/GenBank/DDBJ databases">
        <authorList>
            <person name="Kim K.M."/>
        </authorList>
    </citation>
    <scope>NUCLEOTIDE SEQUENCE [LARGE SCALE GENOMIC DNA]</scope>
    <source>
        <strain evidence="1 2">KCTC 22370</strain>
    </source>
</reference>
<dbReference type="KEGG" id="amx:AM2010_2500"/>
<protein>
    <submittedName>
        <fullName evidence="1">Uncharacterized protein</fullName>
    </submittedName>
</protein>
<sequence length="42" mass="4142">MLLLGAMTGGVLLLLVTSELIEPSTAQASVILAFLLGSLAGG</sequence>
<gene>
    <name evidence="1" type="ORF">AM2010_2500</name>
</gene>
<dbReference type="AlphaFoldDB" id="A0A0G3XAK7"/>
<organism evidence="1 2">
    <name type="scientific">Pelagerythrobacter marensis</name>
    <dbReference type="NCBI Taxonomy" id="543877"/>
    <lineage>
        <taxon>Bacteria</taxon>
        <taxon>Pseudomonadati</taxon>
        <taxon>Pseudomonadota</taxon>
        <taxon>Alphaproteobacteria</taxon>
        <taxon>Sphingomonadales</taxon>
        <taxon>Erythrobacteraceae</taxon>
        <taxon>Pelagerythrobacter</taxon>
    </lineage>
</organism>
<evidence type="ECO:0000313" key="2">
    <source>
        <dbReference type="Proteomes" id="UP000037643"/>
    </source>
</evidence>
<dbReference type="EMBL" id="CP011805">
    <property type="protein sequence ID" value="AKM08555.1"/>
    <property type="molecule type" value="Genomic_DNA"/>
</dbReference>
<proteinExistence type="predicted"/>
<dbReference type="PATRIC" id="fig|543877.4.peg.2535"/>
<evidence type="ECO:0000313" key="1">
    <source>
        <dbReference type="EMBL" id="AKM08555.1"/>
    </source>
</evidence>
<name>A0A0G3XAK7_9SPHN</name>
<keyword evidence="2" id="KW-1185">Reference proteome</keyword>
<dbReference type="STRING" id="543877.AM2010_2500"/>
<dbReference type="Proteomes" id="UP000037643">
    <property type="component" value="Chromosome"/>
</dbReference>
<accession>A0A0G3XAK7</accession>